<dbReference type="PANTHER" id="PTHR33969">
    <property type="entry name" value="SEGREGATION AND CONDENSATION PROTEIN A"/>
    <property type="match status" value="1"/>
</dbReference>
<reference evidence="3" key="1">
    <citation type="journal article" date="2018" name="Environ. Microbiol.">
        <title>Sporulation capability and amylosome conservation among diverse human colonic and rumen isolates of the keystone starch-degrader Ruminococcus bromii.</title>
        <authorList>
            <person name="Mukhopadhya I."/>
            <person name="Morais S."/>
            <person name="Laverde-Gomez J."/>
            <person name="Sheridan P.O."/>
            <person name="Walker A.W."/>
            <person name="Kelly W."/>
            <person name="Klieve A.V."/>
            <person name="Ouwerkerk D."/>
            <person name="Duncan S.H."/>
            <person name="Louis P."/>
            <person name="Koropatkin N."/>
            <person name="Cockburn D."/>
            <person name="Kibler R."/>
            <person name="Cooper P.J."/>
            <person name="Sandoval C."/>
            <person name="Crost E."/>
            <person name="Juge N."/>
            <person name="Bayer E.A."/>
            <person name="Flint H.J."/>
        </authorList>
    </citation>
    <scope>NUCLEOTIDE SEQUENCE [LARGE SCALE GENOMIC DNA]</scope>
    <source>
        <strain evidence="3">ATCC 27255</strain>
    </source>
</reference>
<dbReference type="Pfam" id="PF02616">
    <property type="entry name" value="SMC_ScpA"/>
    <property type="match status" value="1"/>
</dbReference>
<sequence>METQQLQYKLSAFEGPLDLLLTLISKNKIDIYDISISELLDQYMEQINMMQENQMDIASEFLTMASRLVYIKSVMLLPKYEEEAEELKKELSGQLLEYAVCREMAAKLGDIYDFDSFYREASPVEFDLTYNRIHPSEDIAKAYVSAVGRGKRKLPPSKDAFSGIVSHKIVSVNSKIIHLMRRLWHGKRLEYHEIFEVCEGKSDLVATFLATLELVKGKRIRIEGSGENAVVHMIEDKNAMPLPQAGEDENKENEEVQ</sequence>
<keyword evidence="1" id="KW-0159">Chromosome partition</keyword>
<evidence type="ECO:0000256" key="2">
    <source>
        <dbReference type="ARBA" id="ARBA00044777"/>
    </source>
</evidence>
<gene>
    <name evidence="3" type="primary">scpA</name>
    <name evidence="3" type="ORF">RBATCC27255_01956</name>
</gene>
<dbReference type="Proteomes" id="UP000233425">
    <property type="component" value="Unassembled WGS sequence"/>
</dbReference>
<evidence type="ECO:0000313" key="3">
    <source>
        <dbReference type="EMBL" id="PKD26589.1"/>
    </source>
</evidence>
<organism evidence="3 4">
    <name type="scientific">Ruminococcus bromii</name>
    <dbReference type="NCBI Taxonomy" id="40518"/>
    <lineage>
        <taxon>Bacteria</taxon>
        <taxon>Bacillati</taxon>
        <taxon>Bacillota</taxon>
        <taxon>Clostridia</taxon>
        <taxon>Eubacteriales</taxon>
        <taxon>Oscillospiraceae</taxon>
        <taxon>Ruminococcus</taxon>
    </lineage>
</organism>
<evidence type="ECO:0000256" key="1">
    <source>
        <dbReference type="ARBA" id="ARBA00022829"/>
    </source>
</evidence>
<accession>A0A2N0UHX2</accession>
<dbReference type="PANTHER" id="PTHR33969:SF2">
    <property type="entry name" value="SEGREGATION AND CONDENSATION PROTEIN A"/>
    <property type="match status" value="1"/>
</dbReference>
<dbReference type="GO" id="GO:0007059">
    <property type="term" value="P:chromosome segregation"/>
    <property type="evidence" value="ECO:0007669"/>
    <property type="project" value="UniProtKB-KW"/>
</dbReference>
<comment type="caution">
    <text evidence="3">The sequence shown here is derived from an EMBL/GenBank/DDBJ whole genome shotgun (WGS) entry which is preliminary data.</text>
</comment>
<dbReference type="InterPro" id="IPR003768">
    <property type="entry name" value="ScpA"/>
</dbReference>
<dbReference type="RefSeq" id="WP_101029857.1">
    <property type="nucleotide sequence ID" value="NZ_CABMMZ010000074.1"/>
</dbReference>
<dbReference type="EMBL" id="NNSR01000074">
    <property type="protein sequence ID" value="PKD26589.1"/>
    <property type="molecule type" value="Genomic_DNA"/>
</dbReference>
<dbReference type="AlphaFoldDB" id="A0A2N0UHX2"/>
<protein>
    <recommendedName>
        <fullName evidence="2">Segregation and condensation protein A</fullName>
    </recommendedName>
</protein>
<keyword evidence="4" id="KW-1185">Reference proteome</keyword>
<name>A0A2N0UHX2_9FIRM</name>
<proteinExistence type="predicted"/>
<evidence type="ECO:0000313" key="4">
    <source>
        <dbReference type="Proteomes" id="UP000233425"/>
    </source>
</evidence>
<dbReference type="Gene3D" id="6.10.250.2410">
    <property type="match status" value="1"/>
</dbReference>